<dbReference type="InterPro" id="IPR017871">
    <property type="entry name" value="ABC_transporter-like_CS"/>
</dbReference>
<dbReference type="InterPro" id="IPR015854">
    <property type="entry name" value="ABC_transpr_LolD-like"/>
</dbReference>
<feature type="domain" description="ABC transporter" evidence="4">
    <location>
        <begin position="13"/>
        <end position="249"/>
    </location>
</feature>
<dbReference type="AlphaFoldDB" id="A0AA44UR80"/>
<dbReference type="GO" id="GO:0016887">
    <property type="term" value="F:ATP hydrolysis activity"/>
    <property type="evidence" value="ECO:0007669"/>
    <property type="project" value="InterPro"/>
</dbReference>
<dbReference type="Proteomes" id="UP000232453">
    <property type="component" value="Unassembled WGS sequence"/>
</dbReference>
<name>A0AA44UR80_PSEA5</name>
<dbReference type="SMART" id="SM00382">
    <property type="entry name" value="AAA"/>
    <property type="match status" value="1"/>
</dbReference>
<dbReference type="RefSeq" id="WP_157818413.1">
    <property type="nucleotide sequence ID" value="NZ_JBICSI010000001.1"/>
</dbReference>
<protein>
    <submittedName>
        <fullName evidence="5">Branched-chain amino acid transport system ATP-binding protein/iron(III) transport system ATP-binding protein/D-methionine transport system ATP-binding protein</fullName>
    </submittedName>
</protein>
<dbReference type="PANTHER" id="PTHR24220">
    <property type="entry name" value="IMPORT ATP-BINDING PROTEIN"/>
    <property type="match status" value="1"/>
</dbReference>
<dbReference type="Pfam" id="PF00005">
    <property type="entry name" value="ABC_tran"/>
    <property type="match status" value="1"/>
</dbReference>
<keyword evidence="3" id="KW-0472">Membrane</keyword>
<evidence type="ECO:0000256" key="3">
    <source>
        <dbReference type="SAM" id="Phobius"/>
    </source>
</evidence>
<dbReference type="PROSITE" id="PS00211">
    <property type="entry name" value="ABC_TRANSPORTER_1"/>
    <property type="match status" value="1"/>
</dbReference>
<comment type="caution">
    <text evidence="5">The sequence shown here is derived from an EMBL/GenBank/DDBJ whole genome shotgun (WGS) entry which is preliminary data.</text>
</comment>
<dbReference type="GO" id="GO:0022857">
    <property type="term" value="F:transmembrane transporter activity"/>
    <property type="evidence" value="ECO:0007669"/>
    <property type="project" value="TreeGrafter"/>
</dbReference>
<dbReference type="InterPro" id="IPR003593">
    <property type="entry name" value="AAA+_ATPase"/>
</dbReference>
<feature type="transmembrane region" description="Helical" evidence="3">
    <location>
        <begin position="279"/>
        <end position="303"/>
    </location>
</feature>
<keyword evidence="3" id="KW-1133">Transmembrane helix</keyword>
<dbReference type="GO" id="GO:0005886">
    <property type="term" value="C:plasma membrane"/>
    <property type="evidence" value="ECO:0007669"/>
    <property type="project" value="TreeGrafter"/>
</dbReference>
<evidence type="ECO:0000256" key="2">
    <source>
        <dbReference type="ARBA" id="ARBA00022840"/>
    </source>
</evidence>
<keyword evidence="3" id="KW-0812">Transmembrane</keyword>
<dbReference type="PROSITE" id="PS50893">
    <property type="entry name" value="ABC_TRANSPORTER_2"/>
    <property type="match status" value="1"/>
</dbReference>
<dbReference type="InterPro" id="IPR003439">
    <property type="entry name" value="ABC_transporter-like_ATP-bd"/>
</dbReference>
<evidence type="ECO:0000259" key="4">
    <source>
        <dbReference type="PROSITE" id="PS50893"/>
    </source>
</evidence>
<dbReference type="EMBL" id="PHUJ01000003">
    <property type="protein sequence ID" value="PKB31876.1"/>
    <property type="molecule type" value="Genomic_DNA"/>
</dbReference>
<proteinExistence type="predicted"/>
<evidence type="ECO:0000313" key="6">
    <source>
        <dbReference type="Proteomes" id="UP000232453"/>
    </source>
</evidence>
<evidence type="ECO:0000256" key="1">
    <source>
        <dbReference type="ARBA" id="ARBA00022741"/>
    </source>
</evidence>
<accession>A0AA44UR80</accession>
<reference evidence="5 6" key="1">
    <citation type="submission" date="2017-11" db="EMBL/GenBank/DDBJ databases">
        <title>Sequencing the genomes of 1000 actinobacteria strains.</title>
        <authorList>
            <person name="Klenk H.-P."/>
        </authorList>
    </citation>
    <scope>NUCLEOTIDE SEQUENCE [LARGE SCALE GENOMIC DNA]</scope>
    <source>
        <strain evidence="5 6">DSM 44104</strain>
    </source>
</reference>
<keyword evidence="1" id="KW-0547">Nucleotide-binding</keyword>
<evidence type="ECO:0000313" key="5">
    <source>
        <dbReference type="EMBL" id="PKB31876.1"/>
    </source>
</evidence>
<keyword evidence="2 5" id="KW-0067">ATP-binding</keyword>
<dbReference type="Gene3D" id="3.40.50.300">
    <property type="entry name" value="P-loop containing nucleotide triphosphate hydrolases"/>
    <property type="match status" value="1"/>
</dbReference>
<organism evidence="5 6">
    <name type="scientific">Pseudonocardia alni</name>
    <name type="common">Amycolata alni</name>
    <dbReference type="NCBI Taxonomy" id="33907"/>
    <lineage>
        <taxon>Bacteria</taxon>
        <taxon>Bacillati</taxon>
        <taxon>Actinomycetota</taxon>
        <taxon>Actinomycetes</taxon>
        <taxon>Pseudonocardiales</taxon>
        <taxon>Pseudonocardiaceae</taxon>
        <taxon>Pseudonocardia</taxon>
    </lineage>
</organism>
<gene>
    <name evidence="5" type="ORF">ATL51_3577</name>
</gene>
<dbReference type="GO" id="GO:0005524">
    <property type="term" value="F:ATP binding"/>
    <property type="evidence" value="ECO:0007669"/>
    <property type="project" value="UniProtKB-KW"/>
</dbReference>
<dbReference type="SUPFAM" id="SSF52540">
    <property type="entry name" value="P-loop containing nucleoside triphosphate hydrolases"/>
    <property type="match status" value="1"/>
</dbReference>
<dbReference type="InterPro" id="IPR027417">
    <property type="entry name" value="P-loop_NTPase"/>
</dbReference>
<sequence length="307" mass="31953">MIDDVLVPTAPAVSFRAVRMSFDSEPVLEGIDLELPPGRTTVLLGPSGVGKTTLVRILLGLYAPESGETLVDGHAVAGLRDAELAGLRRRMGVLLGGSSVYDASLFASLTLFDNVAYPLRAAGAPDADAATWRILHEFDLADHATALPSAVSAGQRRRAALARALVGAPQLLVLDDPGPAMDLHNREQVVRAVRRRAADATALVVTHDLDLARDLGDRVALLLGGRIVADGPVDEVLGGITTAADLDARFGVRASLPVASAAEQAALARRARRQGLGEARLLMGVLLVMLALLSLALGSGMVANPAI</sequence>